<keyword evidence="1" id="KW-1133">Transmembrane helix</keyword>
<organism evidence="2 4">
    <name type="scientific">Tritrichomonas musculus</name>
    <dbReference type="NCBI Taxonomy" id="1915356"/>
    <lineage>
        <taxon>Eukaryota</taxon>
        <taxon>Metamonada</taxon>
        <taxon>Parabasalia</taxon>
        <taxon>Tritrichomonadida</taxon>
        <taxon>Tritrichomonadidae</taxon>
        <taxon>Tritrichomonas</taxon>
    </lineage>
</organism>
<evidence type="ECO:0000313" key="2">
    <source>
        <dbReference type="EMBL" id="KAK8834414.1"/>
    </source>
</evidence>
<evidence type="ECO:0000256" key="1">
    <source>
        <dbReference type="SAM" id="Phobius"/>
    </source>
</evidence>
<keyword evidence="1" id="KW-0472">Membrane</keyword>
<reference evidence="2 4" key="1">
    <citation type="submission" date="2024-04" db="EMBL/GenBank/DDBJ databases">
        <title>Tritrichomonas musculus Genome.</title>
        <authorList>
            <person name="Alves-Ferreira E."/>
            <person name="Grigg M."/>
            <person name="Lorenzi H."/>
            <person name="Galac M."/>
        </authorList>
    </citation>
    <scope>NUCLEOTIDE SEQUENCE [LARGE SCALE GENOMIC DNA]</scope>
    <source>
        <strain evidence="2 4">EAF2021</strain>
    </source>
</reference>
<proteinExistence type="predicted"/>
<protein>
    <submittedName>
        <fullName evidence="2">Uncharacterized protein</fullName>
    </submittedName>
</protein>
<keyword evidence="1" id="KW-0812">Transmembrane</keyword>
<dbReference type="EMBL" id="JAPFFF010000414">
    <property type="protein sequence ID" value="KAK8834414.1"/>
    <property type="molecule type" value="Genomic_DNA"/>
</dbReference>
<feature type="transmembrane region" description="Helical" evidence="1">
    <location>
        <begin position="402"/>
        <end position="424"/>
    </location>
</feature>
<accession>A0ABR2GKF8</accession>
<name>A0ABR2GKF8_9EUKA</name>
<sequence>MFYFVLFLIVSSSTPKIQLIYLNDELTSDEAEALTKKAEERYQSDLEKCKRTADSKYCEMFPPVMYGNRDTAYDQLASLKVDGLIMVSSLYGDSYNFGRLKKKVQYAAIQHLPRESAKLLSQTGISILQNKAKALIKQNPGFSADSIVKNLVESFFFENIPSSHSKSVKAGDDHRVYLNGGESNGMVSYLYVYGQEFKVIGGGFHCDTLFIESSITETSDQIQVKNLIVGKDYVSDLNWDKLTIDHFMISLLDCNYNGVRISYSEDAWNLLYQQSGSQYYDTYLNIPYTKAKSYGVVTYDIYNFDIYCDITKAIDNIKSLNITVGIKPTLGDTTEVLEEKSKQTIKITKSGDGWDNQNSKPKIVIVADKDKFEVDSSSAEGFSVTHDKPYVFKKNKGINIPMIIGIVVAVVVVIVIIIVVAVVCHKRKNKVKSSSQE</sequence>
<dbReference type="Proteomes" id="UP001470230">
    <property type="component" value="Unassembled WGS sequence"/>
</dbReference>
<evidence type="ECO:0000313" key="3">
    <source>
        <dbReference type="EMBL" id="KAK8858223.1"/>
    </source>
</evidence>
<comment type="caution">
    <text evidence="2">The sequence shown here is derived from an EMBL/GenBank/DDBJ whole genome shotgun (WGS) entry which is preliminary data.</text>
</comment>
<dbReference type="EMBL" id="JAPFFF010000019">
    <property type="protein sequence ID" value="KAK8858223.1"/>
    <property type="molecule type" value="Genomic_DNA"/>
</dbReference>
<keyword evidence="4" id="KW-1185">Reference proteome</keyword>
<gene>
    <name evidence="3" type="ORF">M9Y10_013324</name>
    <name evidence="2" type="ORF">M9Y10_031225</name>
</gene>
<evidence type="ECO:0000313" key="4">
    <source>
        <dbReference type="Proteomes" id="UP001470230"/>
    </source>
</evidence>